<organism evidence="13 14">
    <name type="scientific">Lupinus luteus</name>
    <name type="common">European yellow lupine</name>
    <dbReference type="NCBI Taxonomy" id="3873"/>
    <lineage>
        <taxon>Eukaryota</taxon>
        <taxon>Viridiplantae</taxon>
        <taxon>Streptophyta</taxon>
        <taxon>Embryophyta</taxon>
        <taxon>Tracheophyta</taxon>
        <taxon>Spermatophyta</taxon>
        <taxon>Magnoliopsida</taxon>
        <taxon>eudicotyledons</taxon>
        <taxon>Gunneridae</taxon>
        <taxon>Pentapetalae</taxon>
        <taxon>rosids</taxon>
        <taxon>fabids</taxon>
        <taxon>Fabales</taxon>
        <taxon>Fabaceae</taxon>
        <taxon>Papilionoideae</taxon>
        <taxon>50 kb inversion clade</taxon>
        <taxon>genistoids sensu lato</taxon>
        <taxon>core genistoids</taxon>
        <taxon>Genisteae</taxon>
        <taxon>Lupinus</taxon>
    </lineage>
</organism>
<dbReference type="PROSITE" id="PS00027">
    <property type="entry name" value="HOMEOBOX_1"/>
    <property type="match status" value="1"/>
</dbReference>
<keyword evidence="11" id="KW-0175">Coiled coil</keyword>
<comment type="function">
    <text evidence="10">Transcription factor.</text>
</comment>
<dbReference type="GO" id="GO:0000976">
    <property type="term" value="F:transcription cis-regulatory region binding"/>
    <property type="evidence" value="ECO:0007669"/>
    <property type="project" value="UniProtKB-ARBA"/>
</dbReference>
<dbReference type="GO" id="GO:0045893">
    <property type="term" value="P:positive regulation of DNA-templated transcription"/>
    <property type="evidence" value="ECO:0007669"/>
    <property type="project" value="TreeGrafter"/>
</dbReference>
<evidence type="ECO:0000256" key="11">
    <source>
        <dbReference type="SAM" id="Coils"/>
    </source>
</evidence>
<feature type="domain" description="Homeobox" evidence="12">
    <location>
        <begin position="49"/>
        <end position="109"/>
    </location>
</feature>
<dbReference type="InterPro" id="IPR017970">
    <property type="entry name" value="Homeobox_CS"/>
</dbReference>
<dbReference type="SUPFAM" id="SSF46689">
    <property type="entry name" value="Homeodomain-like"/>
    <property type="match status" value="1"/>
</dbReference>
<evidence type="ECO:0000256" key="2">
    <source>
        <dbReference type="ARBA" id="ARBA00023015"/>
    </source>
</evidence>
<evidence type="ECO:0000259" key="12">
    <source>
        <dbReference type="PROSITE" id="PS50071"/>
    </source>
</evidence>
<dbReference type="Pfam" id="PF02183">
    <property type="entry name" value="HALZ"/>
    <property type="match status" value="1"/>
</dbReference>
<accession>A0AAV1Y1V8</accession>
<feature type="DNA-binding region" description="Homeobox" evidence="8">
    <location>
        <begin position="51"/>
        <end position="110"/>
    </location>
</feature>
<keyword evidence="4 8" id="KW-0371">Homeobox</keyword>
<comment type="caution">
    <text evidence="13">The sequence shown here is derived from an EMBL/GenBank/DDBJ whole genome shotgun (WGS) entry which is preliminary data.</text>
</comment>
<dbReference type="InterPro" id="IPR001356">
    <property type="entry name" value="HD"/>
</dbReference>
<dbReference type="InterPro" id="IPR003106">
    <property type="entry name" value="Leu_zip_homeo"/>
</dbReference>
<dbReference type="Proteomes" id="UP001497480">
    <property type="component" value="Unassembled WGS sequence"/>
</dbReference>
<feature type="coiled-coil region" evidence="11">
    <location>
        <begin position="122"/>
        <end position="156"/>
    </location>
</feature>
<evidence type="ECO:0000256" key="6">
    <source>
        <dbReference type="ARBA" id="ARBA00023242"/>
    </source>
</evidence>
<dbReference type="GO" id="GO:0000981">
    <property type="term" value="F:DNA-binding transcription factor activity, RNA polymerase II-specific"/>
    <property type="evidence" value="ECO:0007669"/>
    <property type="project" value="UniProtKB-UniRule"/>
</dbReference>
<dbReference type="InterPro" id="IPR000047">
    <property type="entry name" value="HTH_motif"/>
</dbReference>
<evidence type="ECO:0000256" key="7">
    <source>
        <dbReference type="ARBA" id="ARBA00025748"/>
    </source>
</evidence>
<dbReference type="PANTHER" id="PTHR24326">
    <property type="entry name" value="HOMEOBOX-LEUCINE ZIPPER PROTEIN"/>
    <property type="match status" value="1"/>
</dbReference>
<keyword evidence="5 10" id="KW-0804">Transcription</keyword>
<evidence type="ECO:0000256" key="1">
    <source>
        <dbReference type="ARBA" id="ARBA00004123"/>
    </source>
</evidence>
<sequence>MKRSLGNSDSLGSLITKCSSTTEEQSWRNNKNMYTKEFQSMLDEIDEEVSISEKKRRLGVNQVKALEKNFEVENKLEPEKKVKLAQELGLQPRQVAIWFQNRRARWKTKNMERDYGVLKAKYDALKLNHHALKQDNEALLKKIKELKSKLQEENIANDISVKEETMMIEQCNNNPISDSKNHLNSNRVVEAESLFPSSDFKDGASDSDSSAIFNEDNSSKATFSSCGVLQNHHFLMCNESSSSPSSMNCFEFEKSYQETQYVKMEEHNFFSAEEACNFFSDEQAPTLLWYSSN</sequence>
<evidence type="ECO:0000313" key="14">
    <source>
        <dbReference type="Proteomes" id="UP001497480"/>
    </source>
</evidence>
<keyword evidence="3 8" id="KW-0238">DNA-binding</keyword>
<keyword evidence="6 8" id="KW-0539">Nucleus</keyword>
<protein>
    <recommendedName>
        <fullName evidence="10">Homeobox-leucine zipper protein</fullName>
    </recommendedName>
    <alternativeName>
        <fullName evidence="10">HD-ZIP protein</fullName>
    </alternativeName>
    <alternativeName>
        <fullName evidence="10">Homeodomain transcription factor</fullName>
    </alternativeName>
</protein>
<evidence type="ECO:0000256" key="10">
    <source>
        <dbReference type="RuleBase" id="RU369038"/>
    </source>
</evidence>
<evidence type="ECO:0000256" key="9">
    <source>
        <dbReference type="RuleBase" id="RU000682"/>
    </source>
</evidence>
<dbReference type="FunFam" id="1.10.10.60:FF:000144">
    <property type="entry name" value="homeobox-leucine zipper protein ATHB-6-like"/>
    <property type="match status" value="1"/>
</dbReference>
<dbReference type="InterPro" id="IPR009057">
    <property type="entry name" value="Homeodomain-like_sf"/>
</dbReference>
<evidence type="ECO:0000256" key="5">
    <source>
        <dbReference type="ARBA" id="ARBA00023163"/>
    </source>
</evidence>
<dbReference type="InterPro" id="IPR045224">
    <property type="entry name" value="HDZip_class_I_plant"/>
</dbReference>
<dbReference type="PRINTS" id="PR00031">
    <property type="entry name" value="HTHREPRESSR"/>
</dbReference>
<dbReference type="AlphaFoldDB" id="A0AAV1Y1V8"/>
<proteinExistence type="inferred from homology"/>
<keyword evidence="14" id="KW-1185">Reference proteome</keyword>
<dbReference type="CDD" id="cd00086">
    <property type="entry name" value="homeodomain"/>
    <property type="match status" value="1"/>
</dbReference>
<reference evidence="13 14" key="1">
    <citation type="submission" date="2024-03" db="EMBL/GenBank/DDBJ databases">
        <authorList>
            <person name="Martinez-Hernandez J."/>
        </authorList>
    </citation>
    <scope>NUCLEOTIDE SEQUENCE [LARGE SCALE GENOMIC DNA]</scope>
</reference>
<comment type="subcellular location">
    <subcellularLocation>
        <location evidence="1 8 9">Nucleus</location>
    </subcellularLocation>
</comment>
<dbReference type="SMART" id="SM00389">
    <property type="entry name" value="HOX"/>
    <property type="match status" value="1"/>
</dbReference>
<gene>
    <name evidence="13" type="ORF">LLUT_LOCUS29025</name>
</gene>
<evidence type="ECO:0000256" key="4">
    <source>
        <dbReference type="ARBA" id="ARBA00023155"/>
    </source>
</evidence>
<dbReference type="EMBL" id="CAXHTB010000020">
    <property type="protein sequence ID" value="CAL0327965.1"/>
    <property type="molecule type" value="Genomic_DNA"/>
</dbReference>
<dbReference type="Gene3D" id="1.10.10.60">
    <property type="entry name" value="Homeodomain-like"/>
    <property type="match status" value="1"/>
</dbReference>
<keyword evidence="2 10" id="KW-0805">Transcription regulation</keyword>
<dbReference type="Pfam" id="PF00046">
    <property type="entry name" value="Homeodomain"/>
    <property type="match status" value="1"/>
</dbReference>
<dbReference type="PROSITE" id="PS50071">
    <property type="entry name" value="HOMEOBOX_2"/>
    <property type="match status" value="1"/>
</dbReference>
<evidence type="ECO:0000256" key="3">
    <source>
        <dbReference type="ARBA" id="ARBA00023125"/>
    </source>
</evidence>
<name>A0AAV1Y1V8_LUPLU</name>
<comment type="similarity">
    <text evidence="7 10">Belongs to the HD-ZIP homeobox family. Class I subfamily.</text>
</comment>
<dbReference type="PANTHER" id="PTHR24326:SF623">
    <property type="entry name" value="HOMEOBOX-LEUCINE ZIPPER PROTEIN"/>
    <property type="match status" value="1"/>
</dbReference>
<dbReference type="GO" id="GO:0005634">
    <property type="term" value="C:nucleus"/>
    <property type="evidence" value="ECO:0007669"/>
    <property type="project" value="UniProtKB-SubCell"/>
</dbReference>
<evidence type="ECO:0000256" key="8">
    <source>
        <dbReference type="PROSITE-ProRule" id="PRU00108"/>
    </source>
</evidence>
<evidence type="ECO:0000313" key="13">
    <source>
        <dbReference type="EMBL" id="CAL0327965.1"/>
    </source>
</evidence>